<reference evidence="2" key="1">
    <citation type="submission" date="2019-08" db="EMBL/GenBank/DDBJ databases">
        <authorList>
            <person name="Kucharzyk K."/>
            <person name="Murdoch R.W."/>
            <person name="Higgins S."/>
            <person name="Loffler F."/>
        </authorList>
    </citation>
    <scope>NUCLEOTIDE SEQUENCE</scope>
</reference>
<dbReference type="AlphaFoldDB" id="A0A645B705"/>
<proteinExistence type="predicted"/>
<gene>
    <name evidence="2" type="ORF">SDC9_108043</name>
</gene>
<dbReference type="SUPFAM" id="SSF48179">
    <property type="entry name" value="6-phosphogluconate dehydrogenase C-terminal domain-like"/>
    <property type="match status" value="1"/>
</dbReference>
<protein>
    <recommendedName>
        <fullName evidence="1">Phosphogluconate dehydrogenase NAD-binding putative C-terminal domain-containing protein</fullName>
    </recommendedName>
</protein>
<organism evidence="2">
    <name type="scientific">bioreactor metagenome</name>
    <dbReference type="NCBI Taxonomy" id="1076179"/>
    <lineage>
        <taxon>unclassified sequences</taxon>
        <taxon>metagenomes</taxon>
        <taxon>ecological metagenomes</taxon>
    </lineage>
</organism>
<dbReference type="EMBL" id="VSSQ01018202">
    <property type="protein sequence ID" value="MPM61187.1"/>
    <property type="molecule type" value="Genomic_DNA"/>
</dbReference>
<evidence type="ECO:0000313" key="2">
    <source>
        <dbReference type="EMBL" id="MPM61187.1"/>
    </source>
</evidence>
<dbReference type="Pfam" id="PF09130">
    <property type="entry name" value="DUF1932"/>
    <property type="match status" value="1"/>
</dbReference>
<evidence type="ECO:0000259" key="1">
    <source>
        <dbReference type="Pfam" id="PF09130"/>
    </source>
</evidence>
<dbReference type="Gene3D" id="1.10.1040.10">
    <property type="entry name" value="N-(1-d-carboxylethyl)-l-norvaline Dehydrogenase, domain 2"/>
    <property type="match status" value="1"/>
</dbReference>
<accession>A0A645B705</accession>
<comment type="caution">
    <text evidence="2">The sequence shown here is derived from an EMBL/GenBank/DDBJ whole genome shotgun (WGS) entry which is preliminary data.</text>
</comment>
<dbReference type="InterPro" id="IPR013328">
    <property type="entry name" value="6PGD_dom2"/>
</dbReference>
<dbReference type="InterPro" id="IPR015814">
    <property type="entry name" value="Pgluconate_DH_NAD-bd_C"/>
</dbReference>
<sequence length="113" mass="12622">MGTSPERMTYQAGVCDEVMDSVTKTLTEKTPEQLANLLINRTAVAAQRRVSEMKDVKATLEAMELPAFATQGTIDRLQWFCDLGLKEYFNAIPPADYHDVLRAATELRAKGEK</sequence>
<name>A0A645B705_9ZZZZ</name>
<dbReference type="InterPro" id="IPR008927">
    <property type="entry name" value="6-PGluconate_DH-like_C_sf"/>
</dbReference>
<feature type="domain" description="Phosphogluconate dehydrogenase NAD-binding putative C-terminal" evidence="1">
    <location>
        <begin position="11"/>
        <end position="79"/>
    </location>
</feature>